<evidence type="ECO:0000256" key="6">
    <source>
        <dbReference type="ARBA" id="ARBA00012032"/>
    </source>
</evidence>
<evidence type="ECO:0000256" key="12">
    <source>
        <dbReference type="ARBA" id="ARBA00022691"/>
    </source>
</evidence>
<reference evidence="24" key="2">
    <citation type="journal article" date="2021" name="PeerJ">
        <title>Extensive microbial diversity within the chicken gut microbiome revealed by metagenomics and culture.</title>
        <authorList>
            <person name="Gilroy R."/>
            <person name="Ravi A."/>
            <person name="Getino M."/>
            <person name="Pursley I."/>
            <person name="Horton D.L."/>
            <person name="Alikhan N.F."/>
            <person name="Baker D."/>
            <person name="Gharbi K."/>
            <person name="Hall N."/>
            <person name="Watson M."/>
            <person name="Adriaenssens E.M."/>
            <person name="Foster-Nyarko E."/>
            <person name="Jarju S."/>
            <person name="Secka A."/>
            <person name="Antonio M."/>
            <person name="Oren A."/>
            <person name="Chaudhuri R.R."/>
            <person name="La Ragione R."/>
            <person name="Hildebrand F."/>
            <person name="Pallen M.J."/>
        </authorList>
    </citation>
    <scope>NUCLEOTIDE SEQUENCE</scope>
    <source>
        <strain evidence="24">ChiSjej1B19-7085</strain>
    </source>
</reference>
<dbReference type="EMBL" id="DVHF01000040">
    <property type="protein sequence ID" value="HIR56734.1"/>
    <property type="molecule type" value="Genomic_DNA"/>
</dbReference>
<dbReference type="InterPro" id="IPR003726">
    <property type="entry name" value="HCY_dom"/>
</dbReference>
<dbReference type="GO" id="GO:0005829">
    <property type="term" value="C:cytosol"/>
    <property type="evidence" value="ECO:0007669"/>
    <property type="project" value="TreeGrafter"/>
</dbReference>
<dbReference type="PROSITE" id="PS50970">
    <property type="entry name" value="HCY"/>
    <property type="match status" value="1"/>
</dbReference>
<dbReference type="PANTHER" id="PTHR45833">
    <property type="entry name" value="METHIONINE SYNTHASE"/>
    <property type="match status" value="1"/>
</dbReference>
<dbReference type="Proteomes" id="UP000886785">
    <property type="component" value="Unassembled WGS sequence"/>
</dbReference>
<comment type="pathway">
    <text evidence="4">Amino-acid biosynthesis; L-methionine biosynthesis via de novo pathway; L-methionine from L-homocysteine (MetH route): step 1/1.</text>
</comment>
<dbReference type="GO" id="GO:0031419">
    <property type="term" value="F:cobalamin binding"/>
    <property type="evidence" value="ECO:0007669"/>
    <property type="project" value="UniProtKB-KW"/>
</dbReference>
<protein>
    <recommendedName>
        <fullName evidence="7">Methionine synthase</fullName>
        <ecNumber evidence="6">2.1.1.13</ecNumber>
    </recommendedName>
    <alternativeName>
        <fullName evidence="18">5-methyltetrahydrofolate--homocysteine methyltransferase</fullName>
    </alternativeName>
</protein>
<evidence type="ECO:0000256" key="11">
    <source>
        <dbReference type="ARBA" id="ARBA00022679"/>
    </source>
</evidence>
<evidence type="ECO:0000256" key="14">
    <source>
        <dbReference type="ARBA" id="ARBA00022833"/>
    </source>
</evidence>
<dbReference type="AlphaFoldDB" id="A0A9D1DPZ5"/>
<evidence type="ECO:0000259" key="20">
    <source>
        <dbReference type="PROSITE" id="PS50970"/>
    </source>
</evidence>
<evidence type="ECO:0000256" key="8">
    <source>
        <dbReference type="ARBA" id="ARBA00022603"/>
    </source>
</evidence>
<evidence type="ECO:0000256" key="9">
    <source>
        <dbReference type="ARBA" id="ARBA00022605"/>
    </source>
</evidence>
<evidence type="ECO:0000256" key="5">
    <source>
        <dbReference type="ARBA" id="ARBA00010398"/>
    </source>
</evidence>
<dbReference type="Pfam" id="PF02607">
    <property type="entry name" value="B12-binding_2"/>
    <property type="match status" value="1"/>
</dbReference>
<dbReference type="SUPFAM" id="SSF82282">
    <property type="entry name" value="Homocysteine S-methyltransferase"/>
    <property type="match status" value="1"/>
</dbReference>
<evidence type="ECO:0000256" key="17">
    <source>
        <dbReference type="ARBA" id="ARBA00025552"/>
    </source>
</evidence>
<evidence type="ECO:0000256" key="1">
    <source>
        <dbReference type="ARBA" id="ARBA00001700"/>
    </source>
</evidence>
<keyword evidence="16" id="KW-0170">Cobalt</keyword>
<keyword evidence="13 19" id="KW-0479">Metal-binding</keyword>
<dbReference type="SUPFAM" id="SSF51717">
    <property type="entry name" value="Dihydropteroate synthetase-like"/>
    <property type="match status" value="1"/>
</dbReference>
<evidence type="ECO:0000256" key="16">
    <source>
        <dbReference type="ARBA" id="ARBA00023285"/>
    </source>
</evidence>
<gene>
    <name evidence="24" type="ORF">IAA54_03615</name>
</gene>
<evidence type="ECO:0000256" key="3">
    <source>
        <dbReference type="ARBA" id="ARBA00001956"/>
    </source>
</evidence>
<reference evidence="24" key="1">
    <citation type="submission" date="2020-10" db="EMBL/GenBank/DDBJ databases">
        <authorList>
            <person name="Gilroy R."/>
        </authorList>
    </citation>
    <scope>NUCLEOTIDE SEQUENCE</scope>
    <source>
        <strain evidence="24">ChiSjej1B19-7085</strain>
    </source>
</reference>
<feature type="binding site" evidence="19">
    <location>
        <position position="270"/>
    </location>
    <ligand>
        <name>Zn(2+)</name>
        <dbReference type="ChEBI" id="CHEBI:29105"/>
    </ligand>
</feature>
<dbReference type="InterPro" id="IPR050554">
    <property type="entry name" value="Met_Synthase/Corrinoid"/>
</dbReference>
<evidence type="ECO:0000313" key="25">
    <source>
        <dbReference type="Proteomes" id="UP000886785"/>
    </source>
</evidence>
<dbReference type="NCBIfam" id="NF005719">
    <property type="entry name" value="PRK07535.1"/>
    <property type="match status" value="1"/>
</dbReference>
<dbReference type="GO" id="GO:0050667">
    <property type="term" value="P:homocysteine metabolic process"/>
    <property type="evidence" value="ECO:0007669"/>
    <property type="project" value="TreeGrafter"/>
</dbReference>
<dbReference type="GO" id="GO:0046653">
    <property type="term" value="P:tetrahydrofolate metabolic process"/>
    <property type="evidence" value="ECO:0007669"/>
    <property type="project" value="TreeGrafter"/>
</dbReference>
<dbReference type="InterPro" id="IPR011005">
    <property type="entry name" value="Dihydropteroate_synth-like_sf"/>
</dbReference>
<comment type="function">
    <text evidence="17">Catalyzes the transfer of a methyl group from methyl-cobalamin to homocysteine, yielding enzyme-bound cob(I)alamin and methionine. Subsequently, remethylates the cofactor using methyltetrahydrofolate.</text>
</comment>
<dbReference type="PROSITE" id="PS51332">
    <property type="entry name" value="B12_BINDING"/>
    <property type="match status" value="1"/>
</dbReference>
<evidence type="ECO:0000256" key="19">
    <source>
        <dbReference type="PROSITE-ProRule" id="PRU00333"/>
    </source>
</evidence>
<evidence type="ECO:0000256" key="4">
    <source>
        <dbReference type="ARBA" id="ARBA00005178"/>
    </source>
</evidence>
<dbReference type="SUPFAM" id="SSF47644">
    <property type="entry name" value="Methionine synthase domain"/>
    <property type="match status" value="1"/>
</dbReference>
<dbReference type="InterPro" id="IPR036724">
    <property type="entry name" value="Cobalamin-bd_sf"/>
</dbReference>
<comment type="catalytic activity">
    <reaction evidence="1">
        <text>(6S)-5-methyl-5,6,7,8-tetrahydrofolate + L-homocysteine = (6S)-5,6,7,8-tetrahydrofolate + L-methionine</text>
        <dbReference type="Rhea" id="RHEA:11172"/>
        <dbReference type="ChEBI" id="CHEBI:18608"/>
        <dbReference type="ChEBI" id="CHEBI:57453"/>
        <dbReference type="ChEBI" id="CHEBI:57844"/>
        <dbReference type="ChEBI" id="CHEBI:58199"/>
        <dbReference type="EC" id="2.1.1.13"/>
    </reaction>
</comment>
<feature type="domain" description="Hcy-binding" evidence="20">
    <location>
        <begin position="1"/>
        <end position="284"/>
    </location>
</feature>
<evidence type="ECO:0000256" key="7">
    <source>
        <dbReference type="ARBA" id="ARBA00013998"/>
    </source>
</evidence>
<evidence type="ECO:0000256" key="2">
    <source>
        <dbReference type="ARBA" id="ARBA00001947"/>
    </source>
</evidence>
<dbReference type="GO" id="GO:0046872">
    <property type="term" value="F:metal ion binding"/>
    <property type="evidence" value="ECO:0007669"/>
    <property type="project" value="UniProtKB-KW"/>
</dbReference>
<accession>A0A9D1DPZ5</accession>
<keyword evidence="9" id="KW-0028">Amino-acid biosynthesis</keyword>
<name>A0A9D1DPZ5_9FIRM</name>
<dbReference type="InterPro" id="IPR036594">
    <property type="entry name" value="Meth_synthase_dom"/>
</dbReference>
<dbReference type="PANTHER" id="PTHR45833:SF1">
    <property type="entry name" value="METHIONINE SYNTHASE"/>
    <property type="match status" value="1"/>
</dbReference>
<dbReference type="InterPro" id="IPR000489">
    <property type="entry name" value="Pterin-binding_dom"/>
</dbReference>
<keyword evidence="10" id="KW-0846">Cobalamin</keyword>
<sequence length="800" mass="84594">MQGIDLFAKDRFVILDGAMGTMLQKLGLKPGARPELLAVTDPELLRRVHREYLEAGAQVVYANTFGASPHKLEGSGHTPEELIPAALRIAREEAEKYGALTALDMGPLGELLEPAGTLAFEDAVDQFARMVKAADGLADLVVIETMTDLYEVKAALLAVKENCSLPVIVSMSFEENGRTFTGCSVESFAAMAGGLGADGLGINCSLGPAEILPIAKRLCETAPADAIVFVKPNAGLPDPATGEYHLDADGFLEEIKPYAEIGISVVGGCCGTTPDHIRKLAAYFADRVPAARQSEERSVLCSATKLVDAGDAVVVGERINPTGKKRFQQALREGDMDYILSQAVSQADAGAQMLDVNVGLPDIDEPAMLERTVRALQAVTDLPLQLDSTNPEALARGLRVYCGKPLVNSVNGEKKSLDAILPLCKKYGAAVIGLTLDENGIPPKAEDRFAIARRIRDAAASYGIPARDVYIDCLTLTASAQQAEVAETLKALTMCKKELGVRTVLGVSNISFGLPCREYLNVSFLTLALAAGLDLAIMNPNTESMMAAVASFRVLMNRDKQSADYIARYAGMTVSSAPSAVRTGNGAPSASGGQGMGLAEAVEKGLRAEAAAAAKRELAEKPPLDVVNGILIPALDEVGARFEKGTLYLPQLLQAAGAAQAAFDLVKDAIAAQGTPPVSRGKIVVATVKGDIHDIGKNIVKVILENYGYSVTDLGRDVPPERVVETVRETGAPLVGLSALMTTTLPSMEQTIRMLREEKLPCKIMVGGAVLTPEYAARMGADFYAKDAKQSADIAKEVLG</sequence>
<dbReference type="GO" id="GO:0008705">
    <property type="term" value="F:methionine synthase activity"/>
    <property type="evidence" value="ECO:0007669"/>
    <property type="project" value="UniProtKB-EC"/>
</dbReference>
<dbReference type="Pfam" id="PF00809">
    <property type="entry name" value="Pterin_bind"/>
    <property type="match status" value="1"/>
</dbReference>
<feature type="binding site" evidence="19">
    <location>
        <position position="269"/>
    </location>
    <ligand>
        <name>Zn(2+)</name>
        <dbReference type="ChEBI" id="CHEBI:29105"/>
    </ligand>
</feature>
<evidence type="ECO:0000256" key="18">
    <source>
        <dbReference type="ARBA" id="ARBA00031040"/>
    </source>
</evidence>
<dbReference type="Pfam" id="PF02310">
    <property type="entry name" value="B12-binding"/>
    <property type="match status" value="1"/>
</dbReference>
<dbReference type="EC" id="2.1.1.13" evidence="6"/>
<keyword evidence="11 19" id="KW-0808">Transferase</keyword>
<feature type="domain" description="B12-binding N-terminal" evidence="23">
    <location>
        <begin position="585"/>
        <end position="678"/>
    </location>
</feature>
<dbReference type="Gene3D" id="3.20.20.330">
    <property type="entry name" value="Homocysteine-binding-like domain"/>
    <property type="match status" value="1"/>
</dbReference>
<feature type="domain" description="B12-binding" evidence="22">
    <location>
        <begin position="680"/>
        <end position="800"/>
    </location>
</feature>
<evidence type="ECO:0000256" key="13">
    <source>
        <dbReference type="ARBA" id="ARBA00022723"/>
    </source>
</evidence>
<dbReference type="InterPro" id="IPR006158">
    <property type="entry name" value="Cobalamin-bd"/>
</dbReference>
<keyword evidence="15" id="KW-0486">Methionine biosynthesis</keyword>
<keyword evidence="8 19" id="KW-0489">Methyltransferase</keyword>
<feature type="domain" description="Pterin-binding" evidence="21">
    <location>
        <begin position="312"/>
        <end position="556"/>
    </location>
</feature>
<evidence type="ECO:0000313" key="24">
    <source>
        <dbReference type="EMBL" id="HIR56734.1"/>
    </source>
</evidence>
<keyword evidence="12" id="KW-0949">S-adenosyl-L-methionine</keyword>
<evidence type="ECO:0000256" key="10">
    <source>
        <dbReference type="ARBA" id="ARBA00022628"/>
    </source>
</evidence>
<comment type="cofactor">
    <cofactor evidence="3">
        <name>methylcob(III)alamin</name>
        <dbReference type="ChEBI" id="CHEBI:28115"/>
    </cofactor>
</comment>
<dbReference type="Pfam" id="PF02574">
    <property type="entry name" value="S-methyl_trans"/>
    <property type="match status" value="1"/>
</dbReference>
<dbReference type="InterPro" id="IPR036589">
    <property type="entry name" value="HCY_dom_sf"/>
</dbReference>
<dbReference type="PROSITE" id="PS50972">
    <property type="entry name" value="PTERIN_BINDING"/>
    <property type="match status" value="1"/>
</dbReference>
<dbReference type="Gene3D" id="3.40.50.280">
    <property type="entry name" value="Cobalamin-binding domain"/>
    <property type="match status" value="1"/>
</dbReference>
<comment type="cofactor">
    <cofactor evidence="2 19">
        <name>Zn(2+)</name>
        <dbReference type="ChEBI" id="CHEBI:29105"/>
    </cofactor>
</comment>
<evidence type="ECO:0000259" key="21">
    <source>
        <dbReference type="PROSITE" id="PS50972"/>
    </source>
</evidence>
<evidence type="ECO:0000259" key="23">
    <source>
        <dbReference type="PROSITE" id="PS51337"/>
    </source>
</evidence>
<dbReference type="Gene3D" id="3.20.20.20">
    <property type="entry name" value="Dihydropteroate synthase-like"/>
    <property type="match status" value="1"/>
</dbReference>
<comment type="caution">
    <text evidence="24">The sequence shown here is derived from an EMBL/GenBank/DDBJ whole genome shotgun (WGS) entry which is preliminary data.</text>
</comment>
<dbReference type="PROSITE" id="PS51337">
    <property type="entry name" value="B12_BINDING_NTER"/>
    <property type="match status" value="1"/>
</dbReference>
<evidence type="ECO:0000256" key="15">
    <source>
        <dbReference type="ARBA" id="ARBA00023167"/>
    </source>
</evidence>
<keyword evidence="14 19" id="KW-0862">Zinc</keyword>
<comment type="similarity">
    <text evidence="5">Belongs to the vitamin-B12 dependent methionine synthase family.</text>
</comment>
<dbReference type="SUPFAM" id="SSF52242">
    <property type="entry name" value="Cobalamin (vitamin B12)-binding domain"/>
    <property type="match status" value="1"/>
</dbReference>
<dbReference type="PIRSF" id="PIRSF037472">
    <property type="entry name" value="DHPS_mtfrase"/>
    <property type="match status" value="1"/>
</dbReference>
<dbReference type="InterPro" id="IPR017215">
    <property type="entry name" value="MetH_bac"/>
</dbReference>
<organism evidence="24 25">
    <name type="scientific">Candidatus Gallacutalibacter pullicola</name>
    <dbReference type="NCBI Taxonomy" id="2840830"/>
    <lineage>
        <taxon>Bacteria</taxon>
        <taxon>Bacillati</taxon>
        <taxon>Bacillota</taxon>
        <taxon>Clostridia</taxon>
        <taxon>Eubacteriales</taxon>
        <taxon>Candidatus Gallacutalibacter</taxon>
    </lineage>
</organism>
<dbReference type="Gene3D" id="1.10.1240.10">
    <property type="entry name" value="Methionine synthase domain"/>
    <property type="match status" value="1"/>
</dbReference>
<dbReference type="GO" id="GO:0032259">
    <property type="term" value="P:methylation"/>
    <property type="evidence" value="ECO:0007669"/>
    <property type="project" value="UniProtKB-KW"/>
</dbReference>
<evidence type="ECO:0000259" key="22">
    <source>
        <dbReference type="PROSITE" id="PS51332"/>
    </source>
</evidence>
<dbReference type="SMART" id="SM01018">
    <property type="entry name" value="B12-binding_2"/>
    <property type="match status" value="1"/>
</dbReference>
<dbReference type="InterPro" id="IPR003759">
    <property type="entry name" value="Cbl-bd_cap"/>
</dbReference>
<feature type="binding site" evidence="19">
    <location>
        <position position="204"/>
    </location>
    <ligand>
        <name>Zn(2+)</name>
        <dbReference type="ChEBI" id="CHEBI:29105"/>
    </ligand>
</feature>
<proteinExistence type="inferred from homology"/>